<keyword evidence="8" id="KW-1185">Reference proteome</keyword>
<proteinExistence type="inferred from homology"/>
<keyword evidence="5" id="KW-0804">Transcription</keyword>
<accession>A0A4R1M1L2</accession>
<dbReference type="PANTHER" id="PTHR46577:SF1">
    <property type="entry name" value="HTH-TYPE TRANSCRIPTIONAL REGULATORY PROTEIN GABR"/>
    <property type="match status" value="1"/>
</dbReference>
<dbReference type="InterPro" id="IPR015424">
    <property type="entry name" value="PyrdxlP-dep_Trfase"/>
</dbReference>
<dbReference type="SUPFAM" id="SSF53383">
    <property type="entry name" value="PLP-dependent transferases"/>
    <property type="match status" value="1"/>
</dbReference>
<comment type="similarity">
    <text evidence="1">In the C-terminal section; belongs to the class-I pyridoxal-phosphate-dependent aminotransferase family.</text>
</comment>
<dbReference type="InterPro" id="IPR051446">
    <property type="entry name" value="HTH_trans_reg/aminotransferase"/>
</dbReference>
<evidence type="ECO:0000256" key="1">
    <source>
        <dbReference type="ARBA" id="ARBA00005384"/>
    </source>
</evidence>
<dbReference type="GO" id="GO:0003700">
    <property type="term" value="F:DNA-binding transcription factor activity"/>
    <property type="evidence" value="ECO:0007669"/>
    <property type="project" value="InterPro"/>
</dbReference>
<organism evidence="7 8">
    <name type="scientific">Albibacterium bauzanense</name>
    <dbReference type="NCBI Taxonomy" id="653929"/>
    <lineage>
        <taxon>Bacteria</taxon>
        <taxon>Pseudomonadati</taxon>
        <taxon>Bacteroidota</taxon>
        <taxon>Sphingobacteriia</taxon>
        <taxon>Sphingobacteriales</taxon>
        <taxon>Sphingobacteriaceae</taxon>
        <taxon>Albibacterium</taxon>
    </lineage>
</organism>
<evidence type="ECO:0000259" key="6">
    <source>
        <dbReference type="PROSITE" id="PS50949"/>
    </source>
</evidence>
<comment type="caution">
    <text evidence="7">The sequence shown here is derived from an EMBL/GenBank/DDBJ whole genome shotgun (WGS) entry which is preliminary data.</text>
</comment>
<keyword evidence="4" id="KW-0238">DNA-binding</keyword>
<dbReference type="CDD" id="cd07377">
    <property type="entry name" value="WHTH_GntR"/>
    <property type="match status" value="1"/>
</dbReference>
<evidence type="ECO:0000256" key="4">
    <source>
        <dbReference type="ARBA" id="ARBA00023125"/>
    </source>
</evidence>
<evidence type="ECO:0000313" key="8">
    <source>
        <dbReference type="Proteomes" id="UP000294616"/>
    </source>
</evidence>
<gene>
    <name evidence="7" type="ORF">C8N28_2115</name>
</gene>
<dbReference type="PROSITE" id="PS50949">
    <property type="entry name" value="HTH_GNTR"/>
    <property type="match status" value="1"/>
</dbReference>
<dbReference type="InterPro" id="IPR036390">
    <property type="entry name" value="WH_DNA-bd_sf"/>
</dbReference>
<dbReference type="SMART" id="SM00345">
    <property type="entry name" value="HTH_GNTR"/>
    <property type="match status" value="1"/>
</dbReference>
<sequence length="495" mass="57167">MSSPVGISFHSFIKIDRRKEDSVYMQIVYQFINAVKKNLLEDGDQLPGSRKIAEELQVHRKTIVAALMELEGQGWVDIIPNIGTFVKNPDLSSIKPLNVRVFRQPPEKALFQFRRESILDIPILEIPERLCFTDGTPDYRIIGTEELVRFYASVLKRKKGTSELTNNTDGNLFFRDQLSYYLNLTRGFHLSRNFLLPIAGREQVFSILSRLLINTGDVILVESLSYFLPNMIFSQAGAKLKIVPVDEEGMDIDYIQKQFKIGEIRCVYINTKCQYPTTVSLSEKRKTQLLSLADLYDFIVIEDDVDFEFSMVKDKRESLFRKDGGSRVIYIGAFGRFLNSSFQMNFLIASKDLLEEGKKYLNIYGKPNFMLEKALGEIISQGDMFRYQRKSQKVIVERKEMFAQLLKGYFKNQITFHVPDSGLAFWIRFNNPFSLIRLQEKAREDGLVISSICLYQNRTITAARLSFAHLNQQDMEEAVRLLYEAYCKVLSSPTM</sequence>
<dbReference type="PANTHER" id="PTHR46577">
    <property type="entry name" value="HTH-TYPE TRANSCRIPTIONAL REGULATORY PROTEIN GABR"/>
    <property type="match status" value="1"/>
</dbReference>
<evidence type="ECO:0000313" key="7">
    <source>
        <dbReference type="EMBL" id="TCK83513.1"/>
    </source>
</evidence>
<dbReference type="SUPFAM" id="SSF46785">
    <property type="entry name" value="Winged helix' DNA-binding domain"/>
    <property type="match status" value="1"/>
</dbReference>
<evidence type="ECO:0000256" key="5">
    <source>
        <dbReference type="ARBA" id="ARBA00023163"/>
    </source>
</evidence>
<name>A0A4R1M1L2_9SPHI</name>
<dbReference type="Gene3D" id="3.40.640.10">
    <property type="entry name" value="Type I PLP-dependent aspartate aminotransferase-like (Major domain)"/>
    <property type="match status" value="1"/>
</dbReference>
<dbReference type="OrthoDB" id="594134at2"/>
<dbReference type="GO" id="GO:0030170">
    <property type="term" value="F:pyridoxal phosphate binding"/>
    <property type="evidence" value="ECO:0007669"/>
    <property type="project" value="InterPro"/>
</dbReference>
<dbReference type="EMBL" id="SMGO01000002">
    <property type="protein sequence ID" value="TCK83513.1"/>
    <property type="molecule type" value="Genomic_DNA"/>
</dbReference>
<keyword evidence="2" id="KW-0663">Pyridoxal phosphate</keyword>
<dbReference type="CDD" id="cd00609">
    <property type="entry name" value="AAT_like"/>
    <property type="match status" value="1"/>
</dbReference>
<protein>
    <submittedName>
        <fullName evidence="7">GntR family transcriptional regulator</fullName>
    </submittedName>
</protein>
<dbReference type="InterPro" id="IPR004839">
    <property type="entry name" value="Aminotransferase_I/II_large"/>
</dbReference>
<dbReference type="Pfam" id="PF00392">
    <property type="entry name" value="GntR"/>
    <property type="match status" value="1"/>
</dbReference>
<dbReference type="Pfam" id="PF00155">
    <property type="entry name" value="Aminotran_1_2"/>
    <property type="match status" value="1"/>
</dbReference>
<dbReference type="InterPro" id="IPR000524">
    <property type="entry name" value="Tscrpt_reg_HTH_GntR"/>
</dbReference>
<dbReference type="InterPro" id="IPR036388">
    <property type="entry name" value="WH-like_DNA-bd_sf"/>
</dbReference>
<dbReference type="InterPro" id="IPR015421">
    <property type="entry name" value="PyrdxlP-dep_Trfase_major"/>
</dbReference>
<reference evidence="7 8" key="1">
    <citation type="submission" date="2019-03" db="EMBL/GenBank/DDBJ databases">
        <title>Genomic Encyclopedia of Archaeal and Bacterial Type Strains, Phase II (KMG-II): from individual species to whole genera.</title>
        <authorList>
            <person name="Goeker M."/>
        </authorList>
    </citation>
    <scope>NUCLEOTIDE SEQUENCE [LARGE SCALE GENOMIC DNA]</scope>
    <source>
        <strain evidence="7 8">DSM 22554</strain>
    </source>
</reference>
<dbReference type="Proteomes" id="UP000294616">
    <property type="component" value="Unassembled WGS sequence"/>
</dbReference>
<dbReference type="Gene3D" id="1.10.10.10">
    <property type="entry name" value="Winged helix-like DNA-binding domain superfamily/Winged helix DNA-binding domain"/>
    <property type="match status" value="1"/>
</dbReference>
<keyword evidence="3" id="KW-0805">Transcription regulation</keyword>
<dbReference type="AlphaFoldDB" id="A0A4R1M1L2"/>
<evidence type="ECO:0000256" key="2">
    <source>
        <dbReference type="ARBA" id="ARBA00022898"/>
    </source>
</evidence>
<feature type="domain" description="HTH gntR-type" evidence="6">
    <location>
        <begin position="21"/>
        <end position="89"/>
    </location>
</feature>
<dbReference type="RefSeq" id="WP_132224561.1">
    <property type="nucleotide sequence ID" value="NZ_SMGO01000002.1"/>
</dbReference>
<dbReference type="GO" id="GO:0003677">
    <property type="term" value="F:DNA binding"/>
    <property type="evidence" value="ECO:0007669"/>
    <property type="project" value="UniProtKB-KW"/>
</dbReference>
<evidence type="ECO:0000256" key="3">
    <source>
        <dbReference type="ARBA" id="ARBA00023015"/>
    </source>
</evidence>